<dbReference type="SUPFAM" id="SSF48140">
    <property type="entry name" value="Ribosomal protein L19 (L19e)"/>
    <property type="match status" value="1"/>
</dbReference>
<dbReference type="InterPro" id="IPR000196">
    <property type="entry name" value="Ribosomal_eL19_dom"/>
</dbReference>
<feature type="region of interest" description="Disordered" evidence="7">
    <location>
        <begin position="48"/>
        <end position="92"/>
    </location>
</feature>
<protein>
    <recommendedName>
        <fullName evidence="5">Large ribosomal subunit protein eL19</fullName>
    </recommendedName>
</protein>
<evidence type="ECO:0000256" key="6">
    <source>
        <dbReference type="RuleBase" id="RU000574"/>
    </source>
</evidence>
<dbReference type="GO" id="GO:0006412">
    <property type="term" value="P:translation"/>
    <property type="evidence" value="ECO:0007669"/>
    <property type="project" value="UniProtKB-UniRule"/>
</dbReference>
<dbReference type="Proteomes" id="UP000273278">
    <property type="component" value="Chromosome"/>
</dbReference>
<sequence length="153" mass="17287">MSDLRNQKRMASEILKCGVNRVWIDPTKEDEVQECITRGDIRTAIDSGMIKAKPKSGTSRGRIRYAAKQKASGKRKGPGSVKGTANARAPAKRKWIQTIRPIRDELKQLRADGKISPSVYRLYYRKAKGGSYTSRRNLKQHMIADGNLKEEEI</sequence>
<dbReference type="Pfam" id="PF01280">
    <property type="entry name" value="Ribosomal_L19e"/>
    <property type="match status" value="1"/>
</dbReference>
<dbReference type="SMART" id="SM01416">
    <property type="entry name" value="Ribosomal_L19e"/>
    <property type="match status" value="1"/>
</dbReference>
<evidence type="ECO:0000256" key="1">
    <source>
        <dbReference type="ARBA" id="ARBA00011082"/>
    </source>
</evidence>
<evidence type="ECO:0000256" key="5">
    <source>
        <dbReference type="HAMAP-Rule" id="MF_01475"/>
    </source>
</evidence>
<dbReference type="GO" id="GO:0070180">
    <property type="term" value="F:large ribosomal subunit rRNA binding"/>
    <property type="evidence" value="ECO:0007669"/>
    <property type="project" value="UniProtKB-UniRule"/>
</dbReference>
<comment type="subunit">
    <text evidence="2 5">Part of the 50S ribosomal subunit.</text>
</comment>
<gene>
    <name evidence="5" type="primary">rpl19e</name>
    <name evidence="9" type="ORF">BKD89_06825</name>
</gene>
<accession>A0A3G3II39</accession>
<dbReference type="InterPro" id="IPR057260">
    <property type="entry name" value="Ribosomal_L19e_C"/>
</dbReference>
<dbReference type="InterPro" id="IPR015972">
    <property type="entry name" value="Ribosomal_eL19_dom1"/>
</dbReference>
<dbReference type="CDD" id="cd00481">
    <property type="entry name" value="Ribosomal_L19e"/>
    <property type="match status" value="1"/>
</dbReference>
<dbReference type="EMBL" id="CP017686">
    <property type="protein sequence ID" value="AYQ55506.1"/>
    <property type="molecule type" value="Genomic_DNA"/>
</dbReference>
<keyword evidence="5" id="KW-0699">rRNA-binding</keyword>
<feature type="compositionally biased region" description="Basic residues" evidence="7">
    <location>
        <begin position="61"/>
        <end position="77"/>
    </location>
</feature>
<evidence type="ECO:0000256" key="3">
    <source>
        <dbReference type="ARBA" id="ARBA00022980"/>
    </source>
</evidence>
<keyword evidence="3 5" id="KW-0689">Ribosomal protein</keyword>
<keyword evidence="5" id="KW-0694">RNA-binding</keyword>
<dbReference type="GO" id="GO:0003735">
    <property type="term" value="F:structural constituent of ribosome"/>
    <property type="evidence" value="ECO:0007669"/>
    <property type="project" value="InterPro"/>
</dbReference>
<dbReference type="InterPro" id="IPR057259">
    <property type="entry name" value="Ribosomal_L19e"/>
</dbReference>
<evidence type="ECO:0000259" key="8">
    <source>
        <dbReference type="SMART" id="SM01416"/>
    </source>
</evidence>
<keyword evidence="4 5" id="KW-0687">Ribonucleoprotein</keyword>
<dbReference type="Gene3D" id="1.10.1650.10">
    <property type="match status" value="1"/>
</dbReference>
<reference evidence="9 10" key="1">
    <citation type="submission" date="2016-10" db="EMBL/GenBank/DDBJ databases">
        <title>Complete genome of the TMA-utilizing, human hosted archaeon Methanomethylophilus alvus Gen. nov, sp. nov., strain Mx-05, derived from a pure culture.</title>
        <authorList>
            <person name="Brugere J.-F."/>
            <person name="Ben Hania W."/>
            <person name="Chaudhary P.P."/>
            <person name="Gaci N."/>
            <person name="Borrel G."/>
            <person name="Cao Van Tuat L."/>
            <person name="Fardeau M.-L."/>
            <person name="Harris H.M.B."/>
            <person name="O'Toole P.W."/>
            <person name="Ollivier B."/>
        </authorList>
    </citation>
    <scope>NUCLEOTIDE SEQUENCE [LARGE SCALE GENOMIC DNA]</scope>
    <source>
        <strain evidence="9 10">Mx-05</strain>
    </source>
</reference>
<dbReference type="OMA" id="NRVWIDP"/>
<dbReference type="InterPro" id="IPR035970">
    <property type="entry name" value="60S_ribosomal_eL19_sf"/>
</dbReference>
<dbReference type="RefSeq" id="WP_015505280.1">
    <property type="nucleotide sequence ID" value="NZ_CAYARL010000004.1"/>
</dbReference>
<dbReference type="GO" id="GO:0022625">
    <property type="term" value="C:cytosolic large ribosomal subunit"/>
    <property type="evidence" value="ECO:0007669"/>
    <property type="project" value="InterPro"/>
</dbReference>
<dbReference type="PROSITE" id="PS00526">
    <property type="entry name" value="RIBOSOMAL_L19E"/>
    <property type="match status" value="1"/>
</dbReference>
<dbReference type="GeneID" id="41322163"/>
<dbReference type="Gene3D" id="1.10.1200.240">
    <property type="match status" value="1"/>
</dbReference>
<comment type="similarity">
    <text evidence="1 5 6">Belongs to the eukaryotic ribosomal protein eL19 family.</text>
</comment>
<evidence type="ECO:0000256" key="2">
    <source>
        <dbReference type="ARBA" id="ARBA00011838"/>
    </source>
</evidence>
<feature type="domain" description="Large ribosomal subunit protein eL19" evidence="8">
    <location>
        <begin position="3"/>
        <end position="146"/>
    </location>
</feature>
<organism evidence="9 10">
    <name type="scientific">Methanomethylophilus alvi</name>
    <dbReference type="NCBI Taxonomy" id="1291540"/>
    <lineage>
        <taxon>Archaea</taxon>
        <taxon>Methanobacteriati</taxon>
        <taxon>Thermoplasmatota</taxon>
        <taxon>Thermoplasmata</taxon>
        <taxon>Methanomassiliicoccales</taxon>
        <taxon>Methanomethylophilaceae</taxon>
        <taxon>Methanomethylophilus</taxon>
    </lineage>
</organism>
<dbReference type="PANTHER" id="PTHR10722">
    <property type="entry name" value="60S RIBOSOMAL PROTEIN L19"/>
    <property type="match status" value="1"/>
</dbReference>
<proteinExistence type="inferred from homology"/>
<evidence type="ECO:0000256" key="7">
    <source>
        <dbReference type="SAM" id="MobiDB-lite"/>
    </source>
</evidence>
<dbReference type="InterPro" id="IPR039547">
    <property type="entry name" value="Ribosomal_eL19"/>
</dbReference>
<dbReference type="NCBIfam" id="NF006343">
    <property type="entry name" value="PRK08570.1"/>
    <property type="match status" value="1"/>
</dbReference>
<dbReference type="Pfam" id="PF25476">
    <property type="entry name" value="Ribosomal_L19e_C"/>
    <property type="match status" value="1"/>
</dbReference>
<dbReference type="AlphaFoldDB" id="A0A3G3II39"/>
<dbReference type="HAMAP" id="MF_01475">
    <property type="entry name" value="Ribosomal_eL19"/>
    <property type="match status" value="1"/>
</dbReference>
<evidence type="ECO:0000256" key="4">
    <source>
        <dbReference type="ARBA" id="ARBA00023274"/>
    </source>
</evidence>
<name>A0A3G3II39_9ARCH</name>
<evidence type="ECO:0000313" key="9">
    <source>
        <dbReference type="EMBL" id="AYQ55506.1"/>
    </source>
</evidence>
<dbReference type="FunFam" id="1.10.1650.10:FF:000001">
    <property type="entry name" value="Ribosomal protein L19"/>
    <property type="match status" value="1"/>
</dbReference>
<dbReference type="InterPro" id="IPR023638">
    <property type="entry name" value="Ribosomal_eL19_CS"/>
</dbReference>
<comment type="function">
    <text evidence="5">Binds to the 23S rRNA.</text>
</comment>
<evidence type="ECO:0000313" key="10">
    <source>
        <dbReference type="Proteomes" id="UP000273278"/>
    </source>
</evidence>